<dbReference type="PANTHER" id="PTHR10302:SF18">
    <property type="entry name" value="PROTEIN OSB1, MITOCHONDRIAL"/>
    <property type="match status" value="1"/>
</dbReference>
<dbReference type="PANTHER" id="PTHR10302">
    <property type="entry name" value="SINGLE-STRANDED DNA-BINDING PROTEIN"/>
    <property type="match status" value="1"/>
</dbReference>
<dbReference type="EMBL" id="JADFTS010000004">
    <property type="protein sequence ID" value="KAF9611430.1"/>
    <property type="molecule type" value="Genomic_DNA"/>
</dbReference>
<dbReference type="GO" id="GO:0006264">
    <property type="term" value="P:mitochondrial DNA replication"/>
    <property type="evidence" value="ECO:0007669"/>
    <property type="project" value="TreeGrafter"/>
</dbReference>
<evidence type="ECO:0000256" key="1">
    <source>
        <dbReference type="ARBA" id="ARBA00023125"/>
    </source>
</evidence>
<gene>
    <name evidence="3" type="ORF">IFM89_032099</name>
</gene>
<accession>A0A835I4F5</accession>
<dbReference type="PROSITE" id="PS50935">
    <property type="entry name" value="SSB"/>
    <property type="match status" value="1"/>
</dbReference>
<dbReference type="AlphaFoldDB" id="A0A835I4F5"/>
<dbReference type="SUPFAM" id="SSF50249">
    <property type="entry name" value="Nucleic acid-binding proteins"/>
    <property type="match status" value="1"/>
</dbReference>
<dbReference type="InterPro" id="IPR011344">
    <property type="entry name" value="ssDNA-bd"/>
</dbReference>
<keyword evidence="1 2" id="KW-0238">DNA-binding</keyword>
<evidence type="ECO:0000313" key="3">
    <source>
        <dbReference type="EMBL" id="KAF9611430.1"/>
    </source>
</evidence>
<organism evidence="3 4">
    <name type="scientific">Coptis chinensis</name>
    <dbReference type="NCBI Taxonomy" id="261450"/>
    <lineage>
        <taxon>Eukaryota</taxon>
        <taxon>Viridiplantae</taxon>
        <taxon>Streptophyta</taxon>
        <taxon>Embryophyta</taxon>
        <taxon>Tracheophyta</taxon>
        <taxon>Spermatophyta</taxon>
        <taxon>Magnoliopsida</taxon>
        <taxon>Ranunculales</taxon>
        <taxon>Ranunculaceae</taxon>
        <taxon>Coptidoideae</taxon>
        <taxon>Coptis</taxon>
    </lineage>
</organism>
<dbReference type="OrthoDB" id="1078367at2759"/>
<proteinExistence type="predicted"/>
<dbReference type="InterPro" id="IPR012340">
    <property type="entry name" value="NA-bd_OB-fold"/>
</dbReference>
<dbReference type="GO" id="GO:0003697">
    <property type="term" value="F:single-stranded DNA binding"/>
    <property type="evidence" value="ECO:0007669"/>
    <property type="project" value="InterPro"/>
</dbReference>
<comment type="caution">
    <text evidence="3">The sequence shown here is derived from an EMBL/GenBank/DDBJ whole genome shotgun (WGS) entry which is preliminary data.</text>
</comment>
<protein>
    <submittedName>
        <fullName evidence="3">Uncharacterized protein</fullName>
    </submittedName>
</protein>
<dbReference type="InterPro" id="IPR000424">
    <property type="entry name" value="Primosome_PriB/ssb"/>
</dbReference>
<reference evidence="3 4" key="1">
    <citation type="submission" date="2020-10" db="EMBL/GenBank/DDBJ databases">
        <title>The Coptis chinensis genome and diversification of protoberbering-type alkaloids.</title>
        <authorList>
            <person name="Wang B."/>
            <person name="Shu S."/>
            <person name="Song C."/>
            <person name="Liu Y."/>
        </authorList>
    </citation>
    <scope>NUCLEOTIDE SEQUENCE [LARGE SCALE GENOMIC DNA]</scope>
    <source>
        <strain evidence="3">HL-2020</strain>
        <tissue evidence="3">Leaf</tissue>
    </source>
</reference>
<keyword evidence="4" id="KW-1185">Reference proteome</keyword>
<sequence>MAVSRISSIFKNPSPISLQNLIRHFSSYKPIPKISNIENSKAKESLIYRHKLQTQKPTTIKWENWHKIEPNKPFGVQWNLFNSVSFIGTVVSRIRIMRTEEFKVYTWLEVKSSHVPFQIVLVMWDEIAEIALKHLKRNDYIYVSGKLRSYTKLDLSGRSEMFYKVYVDELNFVTCTGRSQSIQKSEPKEGAISTSGVLDLEKKTDILYLWQVFFANPHEWWDNRKCKRSPKSPDFKHRDTGESLWLSPDDPPWIRRQLRVHDSRMAEGGYQDLKNSRSRVSMWKYDE</sequence>
<dbReference type="Gene3D" id="2.40.50.140">
    <property type="entry name" value="Nucleic acid-binding proteins"/>
    <property type="match status" value="1"/>
</dbReference>
<evidence type="ECO:0000313" key="4">
    <source>
        <dbReference type="Proteomes" id="UP000631114"/>
    </source>
</evidence>
<name>A0A835I4F5_9MAGN</name>
<evidence type="ECO:0000256" key="2">
    <source>
        <dbReference type="PROSITE-ProRule" id="PRU00252"/>
    </source>
</evidence>
<dbReference type="Proteomes" id="UP000631114">
    <property type="component" value="Unassembled WGS sequence"/>
</dbReference>
<dbReference type="GO" id="GO:0042645">
    <property type="term" value="C:mitochondrial nucleoid"/>
    <property type="evidence" value="ECO:0007669"/>
    <property type="project" value="TreeGrafter"/>
</dbReference>